<keyword evidence="1" id="KW-0677">Repeat</keyword>
<evidence type="ECO:0000259" key="4">
    <source>
        <dbReference type="PROSITE" id="PS50137"/>
    </source>
</evidence>
<proteinExistence type="predicted"/>
<dbReference type="EMBL" id="JAUIZM010000003">
    <property type="protein sequence ID" value="KAK1391330.1"/>
    <property type="molecule type" value="Genomic_DNA"/>
</dbReference>
<evidence type="ECO:0000313" key="6">
    <source>
        <dbReference type="Proteomes" id="UP001237642"/>
    </source>
</evidence>
<dbReference type="PROSITE" id="PS50137">
    <property type="entry name" value="DS_RBD"/>
    <property type="match status" value="1"/>
</dbReference>
<evidence type="ECO:0000313" key="5">
    <source>
        <dbReference type="EMBL" id="KAK1391330.1"/>
    </source>
</evidence>
<comment type="caution">
    <text evidence="5">The sequence shown here is derived from an EMBL/GenBank/DDBJ whole genome shotgun (WGS) entry which is preliminary data.</text>
</comment>
<dbReference type="InterPro" id="IPR014720">
    <property type="entry name" value="dsRBD_dom"/>
</dbReference>
<keyword evidence="6" id="KW-1185">Reference proteome</keyword>
<dbReference type="SMART" id="SM00358">
    <property type="entry name" value="DSRM"/>
    <property type="match status" value="2"/>
</dbReference>
<dbReference type="Pfam" id="PF00035">
    <property type="entry name" value="dsrm"/>
    <property type="match status" value="2"/>
</dbReference>
<evidence type="ECO:0000256" key="1">
    <source>
        <dbReference type="ARBA" id="ARBA00022737"/>
    </source>
</evidence>
<reference evidence="5" key="1">
    <citation type="submission" date="2023-02" db="EMBL/GenBank/DDBJ databases">
        <title>Genome of toxic invasive species Heracleum sosnowskyi carries increased number of genes despite the absence of recent whole-genome duplications.</title>
        <authorList>
            <person name="Schelkunov M."/>
            <person name="Shtratnikova V."/>
            <person name="Makarenko M."/>
            <person name="Klepikova A."/>
            <person name="Omelchenko D."/>
            <person name="Novikova G."/>
            <person name="Obukhova E."/>
            <person name="Bogdanov V."/>
            <person name="Penin A."/>
            <person name="Logacheva M."/>
        </authorList>
    </citation>
    <scope>NUCLEOTIDE SEQUENCE</scope>
    <source>
        <strain evidence="5">Hsosn_3</strain>
        <tissue evidence="5">Leaf</tissue>
    </source>
</reference>
<dbReference type="PANTHER" id="PTHR46031:SF16">
    <property type="entry name" value="DOUBLE-STRANDED RNA-BINDING PROTEIN 4"/>
    <property type="match status" value="1"/>
</dbReference>
<dbReference type="GO" id="GO:0003723">
    <property type="term" value="F:RNA binding"/>
    <property type="evidence" value="ECO:0007669"/>
    <property type="project" value="UniProtKB-UniRule"/>
</dbReference>
<evidence type="ECO:0000256" key="2">
    <source>
        <dbReference type="ARBA" id="ARBA00022884"/>
    </source>
</evidence>
<organism evidence="5 6">
    <name type="scientific">Heracleum sosnowskyi</name>
    <dbReference type="NCBI Taxonomy" id="360622"/>
    <lineage>
        <taxon>Eukaryota</taxon>
        <taxon>Viridiplantae</taxon>
        <taxon>Streptophyta</taxon>
        <taxon>Embryophyta</taxon>
        <taxon>Tracheophyta</taxon>
        <taxon>Spermatophyta</taxon>
        <taxon>Magnoliopsida</taxon>
        <taxon>eudicotyledons</taxon>
        <taxon>Gunneridae</taxon>
        <taxon>Pentapetalae</taxon>
        <taxon>asterids</taxon>
        <taxon>campanulids</taxon>
        <taxon>Apiales</taxon>
        <taxon>Apiaceae</taxon>
        <taxon>Apioideae</taxon>
        <taxon>apioid superclade</taxon>
        <taxon>Tordylieae</taxon>
        <taxon>Tordyliinae</taxon>
        <taxon>Heracleum</taxon>
    </lineage>
</organism>
<dbReference type="AlphaFoldDB" id="A0AAD8IWD6"/>
<dbReference type="Proteomes" id="UP001237642">
    <property type="component" value="Unassembled WGS sequence"/>
</dbReference>
<name>A0AAD8IWD6_9APIA</name>
<dbReference type="PANTHER" id="PTHR46031">
    <property type="match status" value="1"/>
</dbReference>
<accession>A0AAD8IWD6</accession>
<sequence length="171" mass="19067">MAETETQQVAGGLLNIYKNLLQTYAQKRNLTLPAYSCEIVGPPHGRLYKSKVTVDGKSFETQEYFSTLKNAEQGAAKVEFESMSLQLTPEARFLSNSCLILDEVLYKTLLQEHAQRIGLRLPAYDTVKSGPPHMSNFVSTMEVGGKRTRGKKQKDGRGKCCEGCVHLSYEV</sequence>
<evidence type="ECO:0000256" key="3">
    <source>
        <dbReference type="PROSITE-ProRule" id="PRU00266"/>
    </source>
</evidence>
<dbReference type="Gene3D" id="3.30.160.20">
    <property type="match status" value="2"/>
</dbReference>
<keyword evidence="2 3" id="KW-0694">RNA-binding</keyword>
<dbReference type="SUPFAM" id="SSF54768">
    <property type="entry name" value="dsRNA-binding domain-like"/>
    <property type="match status" value="2"/>
</dbReference>
<protein>
    <submittedName>
        <fullName evidence="5">DRBM domain-containing protein</fullName>
    </submittedName>
</protein>
<gene>
    <name evidence="5" type="ORF">POM88_010386</name>
</gene>
<feature type="domain" description="DRBM" evidence="4">
    <location>
        <begin position="16"/>
        <end position="85"/>
    </location>
</feature>
<reference evidence="5" key="2">
    <citation type="submission" date="2023-05" db="EMBL/GenBank/DDBJ databases">
        <authorList>
            <person name="Schelkunov M.I."/>
        </authorList>
    </citation>
    <scope>NUCLEOTIDE SEQUENCE</scope>
    <source>
        <strain evidence="5">Hsosn_3</strain>
        <tissue evidence="5">Leaf</tissue>
    </source>
</reference>